<keyword evidence="3" id="KW-0731">Sigma factor</keyword>
<evidence type="ECO:0000256" key="1">
    <source>
        <dbReference type="ARBA" id="ARBA00010641"/>
    </source>
</evidence>
<dbReference type="InterPro" id="IPR013324">
    <property type="entry name" value="RNA_pol_sigma_r3/r4-like"/>
</dbReference>
<evidence type="ECO:0000256" key="4">
    <source>
        <dbReference type="ARBA" id="ARBA00023163"/>
    </source>
</evidence>
<dbReference type="AlphaFoldDB" id="A0A157S5W4"/>
<feature type="domain" description="RNA polymerase sigma factor 70 region 4 type 2" evidence="5">
    <location>
        <begin position="117"/>
        <end position="166"/>
    </location>
</feature>
<dbReference type="InterPro" id="IPR039425">
    <property type="entry name" value="RNA_pol_sigma-70-like"/>
</dbReference>
<sequence length="173" mass="19112">MRAPVRPSDPAPAGLRDCLVEHYASLHRRLARRLGCPDLARESLHEAWLRLGDSAASQALRCPQAYVYRVACNVALDQLRARRPLQALDDSEAARPEEVPDARPGPQALAELRSDLRAVADVIGRLSRRDQAVLAALQLEDMTREQVAGRYGLTLRTVDTAMRRARHGCAAFA</sequence>
<dbReference type="PANTHER" id="PTHR43133:SF63">
    <property type="entry name" value="RNA POLYMERASE SIGMA FACTOR FECI-RELATED"/>
    <property type="match status" value="1"/>
</dbReference>
<dbReference type="NCBIfam" id="TIGR02937">
    <property type="entry name" value="sigma70-ECF"/>
    <property type="match status" value="1"/>
</dbReference>
<evidence type="ECO:0000256" key="3">
    <source>
        <dbReference type="ARBA" id="ARBA00023082"/>
    </source>
</evidence>
<dbReference type="EMBL" id="FKIF01000001">
    <property type="protein sequence ID" value="SAI65810.1"/>
    <property type="molecule type" value="Genomic_DNA"/>
</dbReference>
<comment type="similarity">
    <text evidence="1">Belongs to the sigma-70 factor family. ECF subfamily.</text>
</comment>
<dbReference type="InterPro" id="IPR036388">
    <property type="entry name" value="WH-like_DNA-bd_sf"/>
</dbReference>
<name>A0A157S5W4_9BORD</name>
<dbReference type="Proteomes" id="UP000076848">
    <property type="component" value="Unassembled WGS sequence"/>
</dbReference>
<dbReference type="Gene3D" id="1.10.1740.10">
    <property type="match status" value="1"/>
</dbReference>
<dbReference type="InterPro" id="IPR013325">
    <property type="entry name" value="RNA_pol_sigma_r2"/>
</dbReference>
<organism evidence="6 7">
    <name type="scientific">Bordetella ansorpii</name>
    <dbReference type="NCBI Taxonomy" id="288768"/>
    <lineage>
        <taxon>Bacteria</taxon>
        <taxon>Pseudomonadati</taxon>
        <taxon>Pseudomonadota</taxon>
        <taxon>Betaproteobacteria</taxon>
        <taxon>Burkholderiales</taxon>
        <taxon>Alcaligenaceae</taxon>
        <taxon>Bordetella</taxon>
    </lineage>
</organism>
<keyword evidence="2" id="KW-0805">Transcription regulation</keyword>
<evidence type="ECO:0000313" key="7">
    <source>
        <dbReference type="Proteomes" id="UP000076848"/>
    </source>
</evidence>
<gene>
    <name evidence="6" type="primary">cnrH</name>
    <name evidence="6" type="ORF">SAMEA3906486_00562</name>
</gene>
<proteinExistence type="inferred from homology"/>
<reference evidence="6 7" key="1">
    <citation type="submission" date="2016-04" db="EMBL/GenBank/DDBJ databases">
        <authorList>
            <consortium name="Pathogen Informatics"/>
        </authorList>
    </citation>
    <scope>NUCLEOTIDE SEQUENCE [LARGE SCALE GENOMIC DNA]</scope>
    <source>
        <strain evidence="6 7">H050680373</strain>
    </source>
</reference>
<dbReference type="GO" id="GO:0003677">
    <property type="term" value="F:DNA binding"/>
    <property type="evidence" value="ECO:0007669"/>
    <property type="project" value="InterPro"/>
</dbReference>
<dbReference type="PANTHER" id="PTHR43133">
    <property type="entry name" value="RNA POLYMERASE ECF-TYPE SIGMA FACTO"/>
    <property type="match status" value="1"/>
</dbReference>
<dbReference type="Pfam" id="PF08281">
    <property type="entry name" value="Sigma70_r4_2"/>
    <property type="match status" value="1"/>
</dbReference>
<dbReference type="GO" id="GO:0016987">
    <property type="term" value="F:sigma factor activity"/>
    <property type="evidence" value="ECO:0007669"/>
    <property type="project" value="UniProtKB-KW"/>
</dbReference>
<dbReference type="SUPFAM" id="SSF88946">
    <property type="entry name" value="Sigma2 domain of RNA polymerase sigma factors"/>
    <property type="match status" value="1"/>
</dbReference>
<evidence type="ECO:0000256" key="2">
    <source>
        <dbReference type="ARBA" id="ARBA00023015"/>
    </source>
</evidence>
<keyword evidence="7" id="KW-1185">Reference proteome</keyword>
<dbReference type="STRING" id="288768.SAMEA3906486_00562"/>
<accession>A0A157S5W4</accession>
<dbReference type="GO" id="GO:0006352">
    <property type="term" value="P:DNA-templated transcription initiation"/>
    <property type="evidence" value="ECO:0007669"/>
    <property type="project" value="InterPro"/>
</dbReference>
<keyword evidence="4" id="KW-0804">Transcription</keyword>
<dbReference type="InterPro" id="IPR014284">
    <property type="entry name" value="RNA_pol_sigma-70_dom"/>
</dbReference>
<dbReference type="InterPro" id="IPR013249">
    <property type="entry name" value="RNA_pol_sigma70_r4_t2"/>
</dbReference>
<dbReference type="OrthoDB" id="8847602at2"/>
<evidence type="ECO:0000259" key="5">
    <source>
        <dbReference type="Pfam" id="PF08281"/>
    </source>
</evidence>
<protein>
    <submittedName>
        <fullName evidence="6">RNA polymerase sigma factor</fullName>
    </submittedName>
</protein>
<evidence type="ECO:0000313" key="6">
    <source>
        <dbReference type="EMBL" id="SAI65810.1"/>
    </source>
</evidence>
<dbReference type="RefSeq" id="WP_066123211.1">
    <property type="nucleotide sequence ID" value="NZ_FKIF01000001.1"/>
</dbReference>
<dbReference type="SUPFAM" id="SSF88659">
    <property type="entry name" value="Sigma3 and sigma4 domains of RNA polymerase sigma factors"/>
    <property type="match status" value="1"/>
</dbReference>
<dbReference type="Gene3D" id="1.10.10.10">
    <property type="entry name" value="Winged helix-like DNA-binding domain superfamily/Winged helix DNA-binding domain"/>
    <property type="match status" value="1"/>
</dbReference>